<feature type="domain" description="Sulfatase N-terminal" evidence="4">
    <location>
        <begin position="25"/>
        <end position="335"/>
    </location>
</feature>
<feature type="signal peptide" evidence="3">
    <location>
        <begin position="1"/>
        <end position="20"/>
    </location>
</feature>
<sequence length="594" mass="65508" precursor="true">MRYLIAALSLLLLMSSVTRADVLRPNVIVIFSDDHGYADLSCQGVFDDVRTPHIDSLAAGGVRMTSGYVTAPQCVPSRAGLLAGQYQNRFGVESNGVPLDGFNALQTIAERLKGAGYATGMTGKWHLGPQPQIPTHGFDDVYYKNANRPGWANFNLDGSDREPGPEDSKRYHLDVNSAAACAFIRRHHDEPFFFYCAYRAPHVPLDAPPKYLSRFPGEMPERRRKALAMISAMDDGVGQMLATLREHDLEERTLIFFIGDNGAPLKIHKHDAPGRGAGWDGSLNDPLNGEKGMLSEGGIRVPFVAYWKGTLPAGLNYDHPVISLDVAATAVALAGLPADPQLDGVNLIPHLTGEEEAPPHETLFWRWISQSAVREGKWKYLRGGAREYLFDLDADPEEKHDLLAEHPEIAARLEEKLAMWAGQLDPPGLETREMSQTWESYFDFYLDGKPAPPLRAKVNQQSSTQGWIVRSGKLALVDGALRITPQRGNQRRAFIASTDVKVPGPAAATVTLRASEEGRASISWRTEGQKDFPAGQSVSFDVAEGWQTVKVDVPAKERIIHIRFVPPQGTTDVKRITLSSVEGNARRVWSFDEK</sequence>
<reference evidence="5 6" key="1">
    <citation type="submission" date="2019-02" db="EMBL/GenBank/DDBJ databases">
        <title>Deep-cultivation of Planctomycetes and their phenomic and genomic characterization uncovers novel biology.</title>
        <authorList>
            <person name="Wiegand S."/>
            <person name="Jogler M."/>
            <person name="Boedeker C."/>
            <person name="Pinto D."/>
            <person name="Vollmers J."/>
            <person name="Rivas-Marin E."/>
            <person name="Kohn T."/>
            <person name="Peeters S.H."/>
            <person name="Heuer A."/>
            <person name="Rast P."/>
            <person name="Oberbeckmann S."/>
            <person name="Bunk B."/>
            <person name="Jeske O."/>
            <person name="Meyerdierks A."/>
            <person name="Storesund J.E."/>
            <person name="Kallscheuer N."/>
            <person name="Luecker S."/>
            <person name="Lage O.M."/>
            <person name="Pohl T."/>
            <person name="Merkel B.J."/>
            <person name="Hornburger P."/>
            <person name="Mueller R.-W."/>
            <person name="Bruemmer F."/>
            <person name="Labrenz M."/>
            <person name="Spormann A.M."/>
            <person name="Op den Camp H."/>
            <person name="Overmann J."/>
            <person name="Amann R."/>
            <person name="Jetten M.S.M."/>
            <person name="Mascher T."/>
            <person name="Medema M.H."/>
            <person name="Devos D.P."/>
            <person name="Kaster A.-K."/>
            <person name="Ovreas L."/>
            <person name="Rohde M."/>
            <person name="Galperin M.Y."/>
            <person name="Jogler C."/>
        </authorList>
    </citation>
    <scope>NUCLEOTIDE SEQUENCE [LARGE SCALE GENOMIC DNA]</scope>
    <source>
        <strain evidence="5 6">Mal4</strain>
    </source>
</reference>
<feature type="chain" id="PRO_5022041005" evidence="3">
    <location>
        <begin position="21"/>
        <end position="594"/>
    </location>
</feature>
<dbReference type="PANTHER" id="PTHR42693">
    <property type="entry name" value="ARYLSULFATASE FAMILY MEMBER"/>
    <property type="match status" value="1"/>
</dbReference>
<evidence type="ECO:0000256" key="2">
    <source>
        <dbReference type="ARBA" id="ARBA00022801"/>
    </source>
</evidence>
<organism evidence="5 6">
    <name type="scientific">Maioricimonas rarisocia</name>
    <dbReference type="NCBI Taxonomy" id="2528026"/>
    <lineage>
        <taxon>Bacteria</taxon>
        <taxon>Pseudomonadati</taxon>
        <taxon>Planctomycetota</taxon>
        <taxon>Planctomycetia</taxon>
        <taxon>Planctomycetales</taxon>
        <taxon>Planctomycetaceae</taxon>
        <taxon>Maioricimonas</taxon>
    </lineage>
</organism>
<dbReference type="InterPro" id="IPR017850">
    <property type="entry name" value="Alkaline_phosphatase_core_sf"/>
</dbReference>
<name>A0A517ZEK7_9PLAN</name>
<dbReference type="RefSeq" id="WP_145372139.1">
    <property type="nucleotide sequence ID" value="NZ_CP036275.1"/>
</dbReference>
<evidence type="ECO:0000313" key="5">
    <source>
        <dbReference type="EMBL" id="QDU40896.1"/>
    </source>
</evidence>
<keyword evidence="2 5" id="KW-0378">Hydrolase</keyword>
<dbReference type="AlphaFoldDB" id="A0A517ZEK7"/>
<dbReference type="InterPro" id="IPR000917">
    <property type="entry name" value="Sulfatase_N"/>
</dbReference>
<dbReference type="InterPro" id="IPR050738">
    <property type="entry name" value="Sulfatase"/>
</dbReference>
<gene>
    <name evidence="5" type="primary">atsA_56</name>
    <name evidence="5" type="ORF">Mal4_52590</name>
</gene>
<dbReference type="EMBL" id="CP036275">
    <property type="protein sequence ID" value="QDU40896.1"/>
    <property type="molecule type" value="Genomic_DNA"/>
</dbReference>
<dbReference type="EC" id="3.1.6.1" evidence="5"/>
<dbReference type="Gene3D" id="3.30.1120.10">
    <property type="match status" value="1"/>
</dbReference>
<protein>
    <submittedName>
        <fullName evidence="5">Arylsulfatase</fullName>
        <ecNumber evidence="5">3.1.6.1</ecNumber>
    </submittedName>
</protein>
<evidence type="ECO:0000256" key="1">
    <source>
        <dbReference type="ARBA" id="ARBA00008779"/>
    </source>
</evidence>
<proteinExistence type="inferred from homology"/>
<keyword evidence="6" id="KW-1185">Reference proteome</keyword>
<dbReference type="KEGG" id="mri:Mal4_52590"/>
<accession>A0A517ZEK7</accession>
<dbReference type="Gene3D" id="3.40.720.10">
    <property type="entry name" value="Alkaline Phosphatase, subunit A"/>
    <property type="match status" value="1"/>
</dbReference>
<evidence type="ECO:0000256" key="3">
    <source>
        <dbReference type="SAM" id="SignalP"/>
    </source>
</evidence>
<evidence type="ECO:0000259" key="4">
    <source>
        <dbReference type="Pfam" id="PF00884"/>
    </source>
</evidence>
<dbReference type="Pfam" id="PF00884">
    <property type="entry name" value="Sulfatase"/>
    <property type="match status" value="1"/>
</dbReference>
<evidence type="ECO:0000313" key="6">
    <source>
        <dbReference type="Proteomes" id="UP000320496"/>
    </source>
</evidence>
<dbReference type="SUPFAM" id="SSF53649">
    <property type="entry name" value="Alkaline phosphatase-like"/>
    <property type="match status" value="1"/>
</dbReference>
<dbReference type="Proteomes" id="UP000320496">
    <property type="component" value="Chromosome"/>
</dbReference>
<dbReference type="GO" id="GO:0004065">
    <property type="term" value="F:arylsulfatase activity"/>
    <property type="evidence" value="ECO:0007669"/>
    <property type="project" value="UniProtKB-EC"/>
</dbReference>
<dbReference type="PANTHER" id="PTHR42693:SF53">
    <property type="entry name" value="ENDO-4-O-SULFATASE"/>
    <property type="match status" value="1"/>
</dbReference>
<dbReference type="OrthoDB" id="9783154at2"/>
<keyword evidence="3" id="KW-0732">Signal</keyword>
<comment type="similarity">
    <text evidence="1">Belongs to the sulfatase family.</text>
</comment>